<feature type="transmembrane region" description="Helical" evidence="8">
    <location>
        <begin position="321"/>
        <end position="345"/>
    </location>
</feature>
<dbReference type="Gene3D" id="1.20.1250.20">
    <property type="entry name" value="MFS general substrate transporter like domains"/>
    <property type="match status" value="1"/>
</dbReference>
<evidence type="ECO:0000313" key="11">
    <source>
        <dbReference type="Proteomes" id="UP001296104"/>
    </source>
</evidence>
<dbReference type="InterPro" id="IPR050327">
    <property type="entry name" value="Proton-linked_MCT"/>
</dbReference>
<feature type="transmembrane region" description="Helical" evidence="8">
    <location>
        <begin position="386"/>
        <end position="407"/>
    </location>
</feature>
<feature type="transmembrane region" description="Helical" evidence="8">
    <location>
        <begin position="141"/>
        <end position="161"/>
    </location>
</feature>
<dbReference type="EMBL" id="CAVMBE010000020">
    <property type="protein sequence ID" value="CAK3990600.1"/>
    <property type="molecule type" value="Genomic_DNA"/>
</dbReference>
<feature type="region of interest" description="Disordered" evidence="7">
    <location>
        <begin position="111"/>
        <end position="134"/>
    </location>
</feature>
<feature type="transmembrane region" description="Helical" evidence="8">
    <location>
        <begin position="357"/>
        <end position="379"/>
    </location>
</feature>
<feature type="region of interest" description="Disordered" evidence="7">
    <location>
        <begin position="12"/>
        <end position="41"/>
    </location>
</feature>
<dbReference type="PANTHER" id="PTHR11360:SF224">
    <property type="entry name" value="MAJOR FACILITATOR SUPERFAMILY (MFS) PROFILE DOMAIN-CONTAINING PROTEIN-RELATED"/>
    <property type="match status" value="1"/>
</dbReference>
<feature type="domain" description="Major facilitator superfamily (MFS) profile" evidence="9">
    <location>
        <begin position="322"/>
        <end position="512"/>
    </location>
</feature>
<feature type="transmembrane region" description="Helical" evidence="8">
    <location>
        <begin position="212"/>
        <end position="234"/>
    </location>
</feature>
<dbReference type="PROSITE" id="PS50850">
    <property type="entry name" value="MFS"/>
    <property type="match status" value="1"/>
</dbReference>
<dbReference type="InterPro" id="IPR020846">
    <property type="entry name" value="MFS_dom"/>
</dbReference>
<sequence>MGEMLTAFATGLHPGGRSIAASRRSSISKYSQDDKDASRCPWCSCNDPVYTSHHHNNSSSSSSSSHAGWRREHESTETILANRGGDWWPSSISETSLKLNDLDLGASRDLESGEEAKKATPQTPPSPPFNPRENPDGGTQAWLTVFGAFLTLFCSFGWINTIGVWQAYYETHQLAQYTSSEIAWIPSLEAFMMFFLGPWAGDLLDRLCKEYYQFIIAQGIVSPVGVCLLFYAAMGTIPTWFFKKRGFAFSIVTSGSSLGGVILPIMTQKLIDDVGFGWSLRITALFMLYLLTIANFTITSRMPPRPKPFVATAFLDPLKEVPFALVTFGAFLFTLGFFIPFNFVIVEAMHYGMSASLASYLVSILNGVSLFGRIIPGYLADYIGQFNVMITTCFITGILILAMWLPATTNAPIILFSAFFGFFSGAFVSMCNAVIAEITTDMSQLGIRTGTFYAIFAVGALFSSPIGGALIASWNGSYVGVQIFAGIMCLAGACFIAAARVKVAGMGLRTKA</sequence>
<feature type="transmembrane region" description="Helical" evidence="8">
    <location>
        <begin position="246"/>
        <end position="266"/>
    </location>
</feature>
<feature type="transmembrane region" description="Helical" evidence="8">
    <location>
        <begin position="450"/>
        <end position="472"/>
    </location>
</feature>
<gene>
    <name evidence="10" type="ORF">LECACI_7A003953</name>
</gene>
<evidence type="ECO:0000256" key="7">
    <source>
        <dbReference type="SAM" id="MobiDB-lite"/>
    </source>
</evidence>
<feature type="transmembrane region" description="Helical" evidence="8">
    <location>
        <begin position="278"/>
        <end position="300"/>
    </location>
</feature>
<dbReference type="Pfam" id="PF07690">
    <property type="entry name" value="MFS_1"/>
    <property type="match status" value="1"/>
</dbReference>
<proteinExistence type="inferred from homology"/>
<name>A0AAI9EAC1_9PEZI</name>
<feature type="compositionally biased region" description="Low complexity" evidence="7">
    <location>
        <begin position="17"/>
        <end position="28"/>
    </location>
</feature>
<dbReference type="GO" id="GO:0016020">
    <property type="term" value="C:membrane"/>
    <property type="evidence" value="ECO:0007669"/>
    <property type="project" value="UniProtKB-SubCell"/>
</dbReference>
<evidence type="ECO:0000256" key="5">
    <source>
        <dbReference type="ARBA" id="ARBA00022989"/>
    </source>
</evidence>
<dbReference type="SUPFAM" id="SSF103473">
    <property type="entry name" value="MFS general substrate transporter"/>
    <property type="match status" value="1"/>
</dbReference>
<evidence type="ECO:0000313" key="10">
    <source>
        <dbReference type="EMBL" id="CAK3990600.1"/>
    </source>
</evidence>
<evidence type="ECO:0000256" key="3">
    <source>
        <dbReference type="ARBA" id="ARBA00022448"/>
    </source>
</evidence>
<evidence type="ECO:0000256" key="8">
    <source>
        <dbReference type="SAM" id="Phobius"/>
    </source>
</evidence>
<keyword evidence="6 8" id="KW-0472">Membrane</keyword>
<accession>A0AAI9EAC1</accession>
<dbReference type="GO" id="GO:0022857">
    <property type="term" value="F:transmembrane transporter activity"/>
    <property type="evidence" value="ECO:0007669"/>
    <property type="project" value="InterPro"/>
</dbReference>
<keyword evidence="4 8" id="KW-0812">Transmembrane</keyword>
<protein>
    <submittedName>
        <fullName evidence="10">Monocarboxylate permease</fullName>
    </submittedName>
</protein>
<comment type="caution">
    <text evidence="10">The sequence shown here is derived from an EMBL/GenBank/DDBJ whole genome shotgun (WGS) entry which is preliminary data.</text>
</comment>
<keyword evidence="5 8" id="KW-1133">Transmembrane helix</keyword>
<dbReference type="InterPro" id="IPR036259">
    <property type="entry name" value="MFS_trans_sf"/>
</dbReference>
<comment type="similarity">
    <text evidence="2">Belongs to the major facilitator superfamily. Monocarboxylate porter (TC 2.A.1.13) family.</text>
</comment>
<evidence type="ECO:0000256" key="6">
    <source>
        <dbReference type="ARBA" id="ARBA00023136"/>
    </source>
</evidence>
<evidence type="ECO:0000256" key="1">
    <source>
        <dbReference type="ARBA" id="ARBA00004141"/>
    </source>
</evidence>
<evidence type="ECO:0000256" key="4">
    <source>
        <dbReference type="ARBA" id="ARBA00022692"/>
    </source>
</evidence>
<comment type="subcellular location">
    <subcellularLocation>
        <location evidence="1">Membrane</location>
        <topology evidence="1">Multi-pass membrane protein</topology>
    </subcellularLocation>
</comment>
<dbReference type="AlphaFoldDB" id="A0AAI9EAC1"/>
<evidence type="ECO:0000256" key="2">
    <source>
        <dbReference type="ARBA" id="ARBA00006727"/>
    </source>
</evidence>
<keyword evidence="11" id="KW-1185">Reference proteome</keyword>
<keyword evidence="3" id="KW-0813">Transport</keyword>
<organism evidence="10 11">
    <name type="scientific">Lecanosticta acicola</name>
    <dbReference type="NCBI Taxonomy" id="111012"/>
    <lineage>
        <taxon>Eukaryota</taxon>
        <taxon>Fungi</taxon>
        <taxon>Dikarya</taxon>
        <taxon>Ascomycota</taxon>
        <taxon>Pezizomycotina</taxon>
        <taxon>Dothideomycetes</taxon>
        <taxon>Dothideomycetidae</taxon>
        <taxon>Mycosphaerellales</taxon>
        <taxon>Mycosphaerellaceae</taxon>
        <taxon>Lecanosticta</taxon>
    </lineage>
</organism>
<dbReference type="Proteomes" id="UP001296104">
    <property type="component" value="Unassembled WGS sequence"/>
</dbReference>
<feature type="transmembrane region" description="Helical" evidence="8">
    <location>
        <begin position="182"/>
        <end position="200"/>
    </location>
</feature>
<reference evidence="10" key="1">
    <citation type="submission" date="2023-11" db="EMBL/GenBank/DDBJ databases">
        <authorList>
            <person name="Alioto T."/>
            <person name="Alioto T."/>
            <person name="Gomez Garrido J."/>
        </authorList>
    </citation>
    <scope>NUCLEOTIDE SEQUENCE</scope>
</reference>
<dbReference type="PANTHER" id="PTHR11360">
    <property type="entry name" value="MONOCARBOXYLATE TRANSPORTER"/>
    <property type="match status" value="1"/>
</dbReference>
<feature type="transmembrane region" description="Helical" evidence="8">
    <location>
        <begin position="413"/>
        <end position="438"/>
    </location>
</feature>
<dbReference type="InterPro" id="IPR011701">
    <property type="entry name" value="MFS"/>
</dbReference>
<evidence type="ECO:0000259" key="9">
    <source>
        <dbReference type="PROSITE" id="PS50850"/>
    </source>
</evidence>
<feature type="transmembrane region" description="Helical" evidence="8">
    <location>
        <begin position="478"/>
        <end position="499"/>
    </location>
</feature>